<organism evidence="2 3">
    <name type="scientific">Brassica cretica</name>
    <name type="common">Mustard</name>
    <dbReference type="NCBI Taxonomy" id="69181"/>
    <lineage>
        <taxon>Eukaryota</taxon>
        <taxon>Viridiplantae</taxon>
        <taxon>Streptophyta</taxon>
        <taxon>Embryophyta</taxon>
        <taxon>Tracheophyta</taxon>
        <taxon>Spermatophyta</taxon>
        <taxon>Magnoliopsida</taxon>
        <taxon>eudicotyledons</taxon>
        <taxon>Gunneridae</taxon>
        <taxon>Pentapetalae</taxon>
        <taxon>rosids</taxon>
        <taxon>malvids</taxon>
        <taxon>Brassicales</taxon>
        <taxon>Brassicaceae</taxon>
        <taxon>Brassiceae</taxon>
        <taxon>Brassica</taxon>
    </lineage>
</organism>
<evidence type="ECO:0000313" key="2">
    <source>
        <dbReference type="EMBL" id="KAF3502694.1"/>
    </source>
</evidence>
<comment type="caution">
    <text evidence="2">The sequence shown here is derived from an EMBL/GenBank/DDBJ whole genome shotgun (WGS) entry which is preliminary data.</text>
</comment>
<protein>
    <submittedName>
        <fullName evidence="2">Uncharacterized protein</fullName>
    </submittedName>
</protein>
<feature type="region of interest" description="Disordered" evidence="1">
    <location>
        <begin position="33"/>
        <end position="54"/>
    </location>
</feature>
<dbReference type="EMBL" id="QGKX02001621">
    <property type="protein sequence ID" value="KAF3502694.1"/>
    <property type="molecule type" value="Genomic_DNA"/>
</dbReference>
<gene>
    <name evidence="2" type="ORF">F2Q69_00042106</name>
</gene>
<dbReference type="Proteomes" id="UP000712600">
    <property type="component" value="Unassembled WGS sequence"/>
</dbReference>
<dbReference type="AlphaFoldDB" id="A0A8S9NC80"/>
<name>A0A8S9NC80_BRACR</name>
<evidence type="ECO:0000313" key="3">
    <source>
        <dbReference type="Proteomes" id="UP000712600"/>
    </source>
</evidence>
<proteinExistence type="predicted"/>
<evidence type="ECO:0000256" key="1">
    <source>
        <dbReference type="SAM" id="MobiDB-lite"/>
    </source>
</evidence>
<feature type="region of interest" description="Disordered" evidence="1">
    <location>
        <begin position="1"/>
        <end position="21"/>
    </location>
</feature>
<accession>A0A8S9NC80</accession>
<sequence>MNDKMIKEKDDEKRSVLIGDQKGDLATETFLVRRGMSTEDPPGADPSPMKEDLS</sequence>
<reference evidence="2" key="1">
    <citation type="submission" date="2019-12" db="EMBL/GenBank/DDBJ databases">
        <title>Genome sequencing and annotation of Brassica cretica.</title>
        <authorList>
            <person name="Studholme D.J."/>
            <person name="Sarris P."/>
        </authorList>
    </citation>
    <scope>NUCLEOTIDE SEQUENCE</scope>
    <source>
        <strain evidence="2">PFS-109/04</strain>
        <tissue evidence="2">Leaf</tissue>
    </source>
</reference>